<name>A0A8C3FNQ3_CHRPI</name>
<dbReference type="Gene3D" id="3.40.50.720">
    <property type="entry name" value="NAD(P)-binding Rossmann-like Domain"/>
    <property type="match status" value="1"/>
</dbReference>
<evidence type="ECO:0000256" key="2">
    <source>
        <dbReference type="ARBA" id="ARBA00023002"/>
    </source>
</evidence>
<dbReference type="Ensembl" id="ENSCPBT00000011465.1">
    <property type="protein sequence ID" value="ENSCPBP00000009536.1"/>
    <property type="gene ID" value="ENSCPBG00000007372.1"/>
</dbReference>
<evidence type="ECO:0000256" key="1">
    <source>
        <dbReference type="ARBA" id="ARBA00006484"/>
    </source>
</evidence>
<keyword evidence="2" id="KW-0560">Oxidoreductase</keyword>
<gene>
    <name evidence="3" type="primary">DHRSX</name>
</gene>
<evidence type="ECO:0000313" key="3">
    <source>
        <dbReference type="Ensembl" id="ENSCPBP00000009536.1"/>
    </source>
</evidence>
<accession>A0A8C3FNQ3</accession>
<dbReference type="InterPro" id="IPR036291">
    <property type="entry name" value="NAD(P)-bd_dom_sf"/>
</dbReference>
<dbReference type="PANTHER" id="PTHR43157">
    <property type="entry name" value="PHOSPHATIDYLINOSITOL-GLYCAN BIOSYNTHESIS CLASS F PROTEIN-RELATED"/>
    <property type="match status" value="1"/>
</dbReference>
<dbReference type="SUPFAM" id="SSF51735">
    <property type="entry name" value="NAD(P)-binding Rossmann-fold domains"/>
    <property type="match status" value="1"/>
</dbReference>
<dbReference type="Proteomes" id="UP000694380">
    <property type="component" value="Unplaced"/>
</dbReference>
<protein>
    <submittedName>
        <fullName evidence="3">Dehydrogenase/reductase X-linked</fullName>
    </submittedName>
</protein>
<organism evidence="3 4">
    <name type="scientific">Chrysemys picta bellii</name>
    <name type="common">Western painted turtle</name>
    <name type="synonym">Emys bellii</name>
    <dbReference type="NCBI Taxonomy" id="8478"/>
    <lineage>
        <taxon>Eukaryota</taxon>
        <taxon>Metazoa</taxon>
        <taxon>Chordata</taxon>
        <taxon>Craniata</taxon>
        <taxon>Vertebrata</taxon>
        <taxon>Euteleostomi</taxon>
        <taxon>Archelosauria</taxon>
        <taxon>Testudinata</taxon>
        <taxon>Testudines</taxon>
        <taxon>Cryptodira</taxon>
        <taxon>Durocryptodira</taxon>
        <taxon>Testudinoidea</taxon>
        <taxon>Emydidae</taxon>
        <taxon>Chrysemys</taxon>
    </lineage>
</organism>
<reference evidence="3" key="2">
    <citation type="submission" date="2025-09" db="UniProtKB">
        <authorList>
            <consortium name="Ensembl"/>
        </authorList>
    </citation>
    <scope>IDENTIFICATION</scope>
</reference>
<evidence type="ECO:0000313" key="4">
    <source>
        <dbReference type="Proteomes" id="UP000694380"/>
    </source>
</evidence>
<dbReference type="PANTHER" id="PTHR43157:SF31">
    <property type="entry name" value="PHOSPHATIDYLINOSITOL-GLYCAN BIOSYNTHESIS CLASS F PROTEIN"/>
    <property type="match status" value="1"/>
</dbReference>
<reference evidence="3" key="1">
    <citation type="submission" date="2025-08" db="UniProtKB">
        <authorList>
            <consortium name="Ensembl"/>
        </authorList>
    </citation>
    <scope>IDENTIFICATION</scope>
</reference>
<keyword evidence="4" id="KW-1185">Reference proteome</keyword>
<sequence length="222" mass="25107">MNWLWSAPPISGISEIHKNIRITCQTGSSESPNRSLLSSFLMPSACKVRGTLPRFTHHFQNTLQKFTNSSLQCRRKGGMILSIFKFDKLRSGICHFSPGESISVSFTVHNCNHQSSVMLKVVFKIHHTFSALSSLAGVMLVPERKTEDGFEEHFGLNYLGHFLLTNLLLETLKQSGTRSRNARIITVSSATHYVGRLHLNDLQSRMYFTSSSLLLTLFFREI</sequence>
<proteinExistence type="inferred from homology"/>
<dbReference type="AlphaFoldDB" id="A0A8C3FNQ3"/>
<comment type="similarity">
    <text evidence="1">Belongs to the short-chain dehydrogenases/reductases (SDR) family.</text>
</comment>
<dbReference type="GO" id="GO:0016491">
    <property type="term" value="F:oxidoreductase activity"/>
    <property type="evidence" value="ECO:0007669"/>
    <property type="project" value="UniProtKB-KW"/>
</dbReference>
<dbReference type="GeneTree" id="ENSGT00940000162345"/>